<proteinExistence type="predicted"/>
<reference evidence="2" key="1">
    <citation type="submission" date="2016-10" db="EMBL/GenBank/DDBJ databases">
        <authorList>
            <person name="Varghese N."/>
            <person name="Submissions S."/>
        </authorList>
    </citation>
    <scope>NUCLEOTIDE SEQUENCE [LARGE SCALE GENOMIC DNA]</scope>
    <source>
        <strain evidence="2">CGMCC 1.10223</strain>
    </source>
</reference>
<evidence type="ECO:0000313" key="1">
    <source>
        <dbReference type="EMBL" id="SFF19702.1"/>
    </source>
</evidence>
<dbReference type="AlphaFoldDB" id="A0A1I2GQF7"/>
<sequence length="272" mass="29704">MIGKKGSDWILSKKIISLLVIMTLVFSNAVSVVFAENANIHVISDTTELKTVEGEILGNVTTVTTIERSEGSQGVKNVITESKKFNLNPEYENNKNYTEIFSDTLTVNTIFATYDYKVYINGELMNDKEPSMGLMAVDKAGIPSVCHYYSNNTMTSYTFACYESMNYNWVGDHAKPDPEGSNIQKQATASNQWFATAKNGVDLFAMQFSTFDTALMTLMIEVGGTIAGLSWSAIGAIIVGGGLAAALAGNVINQWSSSKTYLGKAYSYIEKL</sequence>
<dbReference type="Proteomes" id="UP000183410">
    <property type="component" value="Unassembled WGS sequence"/>
</dbReference>
<protein>
    <submittedName>
        <fullName evidence="1">Uncharacterized protein</fullName>
    </submittedName>
</protein>
<evidence type="ECO:0000313" key="2">
    <source>
        <dbReference type="Proteomes" id="UP000183410"/>
    </source>
</evidence>
<dbReference type="RefSeq" id="WP_046233596.1">
    <property type="nucleotide sequence ID" value="NZ_FONN01000017.1"/>
</dbReference>
<dbReference type="OrthoDB" id="2665405at2"/>
<name>A0A1I2GQF7_9BACL</name>
<dbReference type="EMBL" id="FONN01000017">
    <property type="protein sequence ID" value="SFF19702.1"/>
    <property type="molecule type" value="Genomic_DNA"/>
</dbReference>
<accession>A0A1I2GQF7</accession>
<keyword evidence="2" id="KW-1185">Reference proteome</keyword>
<gene>
    <name evidence="1" type="ORF">SAMN04487969_11786</name>
</gene>
<organism evidence="1 2">
    <name type="scientific">Paenibacillus algorifonticola</name>
    <dbReference type="NCBI Taxonomy" id="684063"/>
    <lineage>
        <taxon>Bacteria</taxon>
        <taxon>Bacillati</taxon>
        <taxon>Bacillota</taxon>
        <taxon>Bacilli</taxon>
        <taxon>Bacillales</taxon>
        <taxon>Paenibacillaceae</taxon>
        <taxon>Paenibacillus</taxon>
    </lineage>
</organism>